<dbReference type="GO" id="GO:0006644">
    <property type="term" value="P:phospholipid metabolic process"/>
    <property type="evidence" value="ECO:0007669"/>
    <property type="project" value="InterPro"/>
</dbReference>
<dbReference type="SUPFAM" id="SSF48619">
    <property type="entry name" value="Phospholipase A2, PLA2"/>
    <property type="match status" value="1"/>
</dbReference>
<dbReference type="InterPro" id="IPR036444">
    <property type="entry name" value="PLipase_A2_dom_sf"/>
</dbReference>
<sequence>MTEKPTPADRVRHAVRRACLGLATSLLALFIVGAAGVAAVASASPPRVGPVATDVDRAIADLVGSTPSDALAHLPAGFESVMGYRPVLEDARPVNPTGSCSSPVPLPGRFEPACRAHDFGYDLLRFGEHTGRPAAQWARRALDGMLIDAMHDSCSNPLCDLAATVADGGLTSNSWRQDWRTPVSESTGDMMSTTTLRVVETIGTRR</sequence>
<dbReference type="AlphaFoldDB" id="A0AA97CYL1"/>
<evidence type="ECO:0008006" key="2">
    <source>
        <dbReference type="Google" id="ProtNLM"/>
    </source>
</evidence>
<reference evidence="1" key="1">
    <citation type="submission" date="2023-06" db="EMBL/GenBank/DDBJ databases">
        <title>Gordonia sp. nov. and Pseudochrobactrum sp. nov., two species isolated from the burying beetle Nicrophorus vespilloides.</title>
        <authorList>
            <person name="Poehlein A."/>
            <person name="Guzman J."/>
            <person name="Daniel R."/>
            <person name="Vilcinskas A."/>
        </authorList>
    </citation>
    <scope>NUCLEOTIDE SEQUENCE</scope>
    <source>
        <strain evidence="1">MP11Mi</strain>
    </source>
</reference>
<dbReference type="GO" id="GO:0050482">
    <property type="term" value="P:arachidonate secretion"/>
    <property type="evidence" value="ECO:0007669"/>
    <property type="project" value="InterPro"/>
</dbReference>
<organism evidence="1">
    <name type="scientific">Gordonia sp. MP11Mi</name>
    <dbReference type="NCBI Taxonomy" id="3022769"/>
    <lineage>
        <taxon>Bacteria</taxon>
        <taxon>Bacillati</taxon>
        <taxon>Actinomycetota</taxon>
        <taxon>Actinomycetes</taxon>
        <taxon>Mycobacteriales</taxon>
        <taxon>Gordoniaceae</taxon>
        <taxon>Gordonia</taxon>
    </lineage>
</organism>
<gene>
    <name evidence="1" type="ORF">MP11Mi_25720</name>
</gene>
<dbReference type="GO" id="GO:0004623">
    <property type="term" value="F:phospholipase A2 activity"/>
    <property type="evidence" value="ECO:0007669"/>
    <property type="project" value="InterPro"/>
</dbReference>
<protein>
    <recommendedName>
        <fullName evidence="2">Phospholipase</fullName>
    </recommendedName>
</protein>
<dbReference type="Gene3D" id="1.20.90.10">
    <property type="entry name" value="Phospholipase A2 domain"/>
    <property type="match status" value="1"/>
</dbReference>
<dbReference type="RefSeq" id="WP_420039290.1">
    <property type="nucleotide sequence ID" value="NZ_CP128986.1"/>
</dbReference>
<evidence type="ECO:0000313" key="1">
    <source>
        <dbReference type="EMBL" id="WOC13471.1"/>
    </source>
</evidence>
<accession>A0AA97CYL1</accession>
<proteinExistence type="predicted"/>
<name>A0AA97CYL1_9ACTN</name>
<dbReference type="EMBL" id="CP128986">
    <property type="protein sequence ID" value="WOC13471.1"/>
    <property type="molecule type" value="Genomic_DNA"/>
</dbReference>